<dbReference type="InterPro" id="IPR036388">
    <property type="entry name" value="WH-like_DNA-bd_sf"/>
</dbReference>
<keyword evidence="2" id="KW-0805">Transcription regulation</keyword>
<evidence type="ECO:0000313" key="9">
    <source>
        <dbReference type="Proteomes" id="UP000316093"/>
    </source>
</evidence>
<feature type="domain" description="Response regulatory" evidence="7">
    <location>
        <begin position="18"/>
        <end position="132"/>
    </location>
</feature>
<feature type="domain" description="HTH luxR-type" evidence="6">
    <location>
        <begin position="150"/>
        <end position="215"/>
    </location>
</feature>
<dbReference type="Gene3D" id="3.40.50.2300">
    <property type="match status" value="1"/>
</dbReference>
<keyword evidence="1 5" id="KW-0597">Phosphoprotein</keyword>
<evidence type="ECO:0000256" key="1">
    <source>
        <dbReference type="ARBA" id="ARBA00022553"/>
    </source>
</evidence>
<dbReference type="PANTHER" id="PTHR43214">
    <property type="entry name" value="TWO-COMPONENT RESPONSE REGULATOR"/>
    <property type="match status" value="1"/>
</dbReference>
<dbReference type="SUPFAM" id="SSF46894">
    <property type="entry name" value="C-terminal effector domain of the bipartite response regulators"/>
    <property type="match status" value="1"/>
</dbReference>
<evidence type="ECO:0000259" key="6">
    <source>
        <dbReference type="PROSITE" id="PS50043"/>
    </source>
</evidence>
<protein>
    <submittedName>
        <fullName evidence="8">Response regulator transcription factor</fullName>
    </submittedName>
</protein>
<evidence type="ECO:0000259" key="7">
    <source>
        <dbReference type="PROSITE" id="PS50110"/>
    </source>
</evidence>
<keyword evidence="3" id="KW-0238">DNA-binding</keyword>
<keyword evidence="9" id="KW-1185">Reference proteome</keyword>
<dbReference type="CDD" id="cd06170">
    <property type="entry name" value="LuxR_C_like"/>
    <property type="match status" value="1"/>
</dbReference>
<evidence type="ECO:0000256" key="5">
    <source>
        <dbReference type="PROSITE-ProRule" id="PRU00169"/>
    </source>
</evidence>
<dbReference type="GO" id="GO:0006355">
    <property type="term" value="P:regulation of DNA-templated transcription"/>
    <property type="evidence" value="ECO:0007669"/>
    <property type="project" value="InterPro"/>
</dbReference>
<dbReference type="InterPro" id="IPR011006">
    <property type="entry name" value="CheY-like_superfamily"/>
</dbReference>
<dbReference type="InterPro" id="IPR001789">
    <property type="entry name" value="Sig_transdc_resp-reg_receiver"/>
</dbReference>
<dbReference type="PRINTS" id="PR00038">
    <property type="entry name" value="HTHLUXR"/>
</dbReference>
<dbReference type="CDD" id="cd17535">
    <property type="entry name" value="REC_NarL-like"/>
    <property type="match status" value="1"/>
</dbReference>
<evidence type="ECO:0000313" key="8">
    <source>
        <dbReference type="EMBL" id="QDE38769.1"/>
    </source>
</evidence>
<dbReference type="Gene3D" id="1.10.10.10">
    <property type="entry name" value="Winged helix-like DNA-binding domain superfamily/Winged helix DNA-binding domain"/>
    <property type="match status" value="1"/>
</dbReference>
<sequence>MDAYTAGAVVTTSETLPRVVYADDHRMVAEGIERLLDGICELVAITQDGPGLLDSIREKRPDLILSDVNMPGGSGLDVLKTLRAEGDRTPFVFLTMHAEPALAATAMRAGANGYVLKVSAGEELLTALRHVFAGSTYVTPSLGTHYLHADTLGMQELTPKQLEVLRLVGAGMRSRHIADRLGLSVRTVEAHKYTIMQILDVHTTLELVRRAEDLGLLF</sequence>
<dbReference type="SMART" id="SM00421">
    <property type="entry name" value="HTH_LUXR"/>
    <property type="match status" value="1"/>
</dbReference>
<dbReference type="Pfam" id="PF00196">
    <property type="entry name" value="GerE"/>
    <property type="match status" value="1"/>
</dbReference>
<dbReference type="PROSITE" id="PS50110">
    <property type="entry name" value="RESPONSE_REGULATORY"/>
    <property type="match status" value="1"/>
</dbReference>
<keyword evidence="4" id="KW-0804">Transcription</keyword>
<evidence type="ECO:0000256" key="4">
    <source>
        <dbReference type="ARBA" id="ARBA00023163"/>
    </source>
</evidence>
<dbReference type="Pfam" id="PF00072">
    <property type="entry name" value="Response_reg"/>
    <property type="match status" value="1"/>
</dbReference>
<gene>
    <name evidence="8" type="ORF">FIV34_05915</name>
</gene>
<dbReference type="Proteomes" id="UP000316093">
    <property type="component" value="Chromosome"/>
</dbReference>
<feature type="modified residue" description="4-aspartylphosphate" evidence="5">
    <location>
        <position position="67"/>
    </location>
</feature>
<dbReference type="InterPro" id="IPR016032">
    <property type="entry name" value="Sig_transdc_resp-reg_C-effctor"/>
</dbReference>
<dbReference type="OrthoDB" id="9796655at2"/>
<dbReference type="InterPro" id="IPR058245">
    <property type="entry name" value="NreC/VraR/RcsB-like_REC"/>
</dbReference>
<dbReference type="GO" id="GO:0003677">
    <property type="term" value="F:DNA binding"/>
    <property type="evidence" value="ECO:0007669"/>
    <property type="project" value="UniProtKB-KW"/>
</dbReference>
<evidence type="ECO:0000256" key="2">
    <source>
        <dbReference type="ARBA" id="ARBA00023015"/>
    </source>
</evidence>
<dbReference type="EMBL" id="CP041046">
    <property type="protein sequence ID" value="QDE38769.1"/>
    <property type="molecule type" value="Genomic_DNA"/>
</dbReference>
<dbReference type="PROSITE" id="PS50043">
    <property type="entry name" value="HTH_LUXR_2"/>
    <property type="match status" value="1"/>
</dbReference>
<dbReference type="InterPro" id="IPR039420">
    <property type="entry name" value="WalR-like"/>
</dbReference>
<dbReference type="AlphaFoldDB" id="A0A4Y5Z2D6"/>
<dbReference type="PANTHER" id="PTHR43214:SF41">
    <property type="entry name" value="NITRATE_NITRITE RESPONSE REGULATOR PROTEIN NARP"/>
    <property type="match status" value="1"/>
</dbReference>
<evidence type="ECO:0000256" key="3">
    <source>
        <dbReference type="ARBA" id="ARBA00023125"/>
    </source>
</evidence>
<reference evidence="8 9" key="1">
    <citation type="submission" date="2019-06" db="EMBL/GenBank/DDBJ databases">
        <title>A complete genome sequence for Luteibacter pinisoli MAH-14.</title>
        <authorList>
            <person name="Baltrus D.A."/>
        </authorList>
    </citation>
    <scope>NUCLEOTIDE SEQUENCE [LARGE SCALE GENOMIC DNA]</scope>
    <source>
        <strain evidence="8 9">MAH-14</strain>
    </source>
</reference>
<dbReference type="GO" id="GO:0000160">
    <property type="term" value="P:phosphorelay signal transduction system"/>
    <property type="evidence" value="ECO:0007669"/>
    <property type="project" value="InterPro"/>
</dbReference>
<name>A0A4Y5Z2D6_9GAMM</name>
<dbReference type="SUPFAM" id="SSF52172">
    <property type="entry name" value="CheY-like"/>
    <property type="match status" value="1"/>
</dbReference>
<dbReference type="KEGG" id="lpy:FIV34_05915"/>
<dbReference type="InterPro" id="IPR000792">
    <property type="entry name" value="Tscrpt_reg_LuxR_C"/>
</dbReference>
<organism evidence="8 9">
    <name type="scientific">Luteibacter pinisoli</name>
    <dbReference type="NCBI Taxonomy" id="2589080"/>
    <lineage>
        <taxon>Bacteria</taxon>
        <taxon>Pseudomonadati</taxon>
        <taxon>Pseudomonadota</taxon>
        <taxon>Gammaproteobacteria</taxon>
        <taxon>Lysobacterales</taxon>
        <taxon>Rhodanobacteraceae</taxon>
        <taxon>Luteibacter</taxon>
    </lineage>
</organism>
<accession>A0A4Y5Z2D6</accession>
<proteinExistence type="predicted"/>
<dbReference type="SMART" id="SM00448">
    <property type="entry name" value="REC"/>
    <property type="match status" value="1"/>
</dbReference>